<name>A0A7J7XB17_PIPKU</name>
<gene>
    <name evidence="1" type="ORF">mPipKuh1_010628</name>
</gene>
<dbReference type="Proteomes" id="UP000558488">
    <property type="component" value="Unassembled WGS sequence"/>
</dbReference>
<dbReference type="AlphaFoldDB" id="A0A7J7XB17"/>
<organism evidence="1 2">
    <name type="scientific">Pipistrellus kuhlii</name>
    <name type="common">Kuhl's pipistrelle</name>
    <dbReference type="NCBI Taxonomy" id="59472"/>
    <lineage>
        <taxon>Eukaryota</taxon>
        <taxon>Metazoa</taxon>
        <taxon>Chordata</taxon>
        <taxon>Craniata</taxon>
        <taxon>Vertebrata</taxon>
        <taxon>Euteleostomi</taxon>
        <taxon>Mammalia</taxon>
        <taxon>Eutheria</taxon>
        <taxon>Laurasiatheria</taxon>
        <taxon>Chiroptera</taxon>
        <taxon>Yangochiroptera</taxon>
        <taxon>Vespertilionidae</taxon>
        <taxon>Pipistrellus</taxon>
    </lineage>
</organism>
<reference evidence="1 2" key="1">
    <citation type="journal article" date="2020" name="Nature">
        <title>Six reference-quality genomes reveal evolution of bat adaptations.</title>
        <authorList>
            <person name="Jebb D."/>
            <person name="Huang Z."/>
            <person name="Pippel M."/>
            <person name="Hughes G.M."/>
            <person name="Lavrichenko K."/>
            <person name="Devanna P."/>
            <person name="Winkler S."/>
            <person name="Jermiin L.S."/>
            <person name="Skirmuntt E.C."/>
            <person name="Katzourakis A."/>
            <person name="Burkitt-Gray L."/>
            <person name="Ray D.A."/>
            <person name="Sullivan K.A.M."/>
            <person name="Roscito J.G."/>
            <person name="Kirilenko B.M."/>
            <person name="Davalos L.M."/>
            <person name="Corthals A.P."/>
            <person name="Power M.L."/>
            <person name="Jones G."/>
            <person name="Ransome R.D."/>
            <person name="Dechmann D.K.N."/>
            <person name="Locatelli A.G."/>
            <person name="Puechmaille S.J."/>
            <person name="Fedrigo O."/>
            <person name="Jarvis E.D."/>
            <person name="Hiller M."/>
            <person name="Vernes S.C."/>
            <person name="Myers E.W."/>
            <person name="Teeling E.C."/>
        </authorList>
    </citation>
    <scope>NUCLEOTIDE SEQUENCE [LARGE SCALE GENOMIC DNA]</scope>
    <source>
        <strain evidence="1">MPipKuh1</strain>
        <tissue evidence="1">Flight muscle</tissue>
    </source>
</reference>
<evidence type="ECO:0000313" key="1">
    <source>
        <dbReference type="EMBL" id="KAF6346893.1"/>
    </source>
</evidence>
<keyword evidence="2" id="KW-1185">Reference proteome</keyword>
<comment type="caution">
    <text evidence="1">The sequence shown here is derived from an EMBL/GenBank/DDBJ whole genome shotgun (WGS) entry which is preliminary data.</text>
</comment>
<protein>
    <submittedName>
        <fullName evidence="1">Uncharacterized protein</fullName>
    </submittedName>
</protein>
<proteinExistence type="predicted"/>
<evidence type="ECO:0000313" key="2">
    <source>
        <dbReference type="Proteomes" id="UP000558488"/>
    </source>
</evidence>
<sequence>MEMSQTLPGGRWGIYLFCPHVYNQAKTSLYQESLLSLQAHLSFLTTGISFAFIFCMVPRPAFLPPGRYFVHVEWPLSLWIGRLFLKREKRVTHCHLTSCGATLITYHKTECASVLLGAACV</sequence>
<accession>A0A7J7XB17</accession>
<dbReference type="EMBL" id="JACAGB010000008">
    <property type="protein sequence ID" value="KAF6346893.1"/>
    <property type="molecule type" value="Genomic_DNA"/>
</dbReference>